<evidence type="ECO:0000313" key="1">
    <source>
        <dbReference type="EMBL" id="CAH2247382.1"/>
    </source>
</evidence>
<feature type="non-terminal residue" evidence="1">
    <location>
        <position position="1"/>
    </location>
</feature>
<feature type="non-terminal residue" evidence="1">
    <location>
        <position position="59"/>
    </location>
</feature>
<gene>
    <name evidence="1" type="ORF">PECUL_23A040650</name>
</gene>
<name>A0AAD1RDP9_PELCU</name>
<reference evidence="1" key="1">
    <citation type="submission" date="2022-03" db="EMBL/GenBank/DDBJ databases">
        <authorList>
            <person name="Alioto T."/>
            <person name="Alioto T."/>
            <person name="Gomez Garrido J."/>
        </authorList>
    </citation>
    <scope>NUCLEOTIDE SEQUENCE</scope>
</reference>
<dbReference type="AlphaFoldDB" id="A0AAD1RDP9"/>
<organism evidence="1 2">
    <name type="scientific">Pelobates cultripes</name>
    <name type="common">Western spadefoot toad</name>
    <dbReference type="NCBI Taxonomy" id="61616"/>
    <lineage>
        <taxon>Eukaryota</taxon>
        <taxon>Metazoa</taxon>
        <taxon>Chordata</taxon>
        <taxon>Craniata</taxon>
        <taxon>Vertebrata</taxon>
        <taxon>Euteleostomi</taxon>
        <taxon>Amphibia</taxon>
        <taxon>Batrachia</taxon>
        <taxon>Anura</taxon>
        <taxon>Pelobatoidea</taxon>
        <taxon>Pelobatidae</taxon>
        <taxon>Pelobates</taxon>
    </lineage>
</organism>
<keyword evidence="2" id="KW-1185">Reference proteome</keyword>
<proteinExistence type="predicted"/>
<protein>
    <submittedName>
        <fullName evidence="1">Uncharacterized protein</fullName>
    </submittedName>
</protein>
<evidence type="ECO:0000313" key="2">
    <source>
        <dbReference type="Proteomes" id="UP001295444"/>
    </source>
</evidence>
<sequence length="59" mass="6949">LVHIDAAFALKCMMIGYERMEFVKPLLLLVETTRFAMSQCHNPHRVPKYCTIVIHKIYK</sequence>
<dbReference type="EMBL" id="OW240913">
    <property type="protein sequence ID" value="CAH2247382.1"/>
    <property type="molecule type" value="Genomic_DNA"/>
</dbReference>
<dbReference type="Proteomes" id="UP001295444">
    <property type="component" value="Chromosome 02"/>
</dbReference>
<accession>A0AAD1RDP9</accession>